<evidence type="ECO:0000313" key="2">
    <source>
        <dbReference type="Proteomes" id="UP001372714"/>
    </source>
</evidence>
<name>A0ABZ2FPM5_9PSED</name>
<organism evidence="1 2">
    <name type="scientific">Pseudomonas benzopyrenica</name>
    <dbReference type="NCBI Taxonomy" id="2993566"/>
    <lineage>
        <taxon>Bacteria</taxon>
        <taxon>Pseudomonadati</taxon>
        <taxon>Pseudomonadota</taxon>
        <taxon>Gammaproteobacteria</taxon>
        <taxon>Pseudomonadales</taxon>
        <taxon>Pseudomonadaceae</taxon>
        <taxon>Pseudomonas</taxon>
    </lineage>
</organism>
<gene>
    <name evidence="1" type="ORF">V6W80_20065</name>
</gene>
<dbReference type="Proteomes" id="UP001372714">
    <property type="component" value="Chromosome"/>
</dbReference>
<keyword evidence="2" id="KW-1185">Reference proteome</keyword>
<proteinExistence type="predicted"/>
<sequence length="110" mass="12602">MKDFDAGSFSDVAHTPLASALWQFLHRDTSIACLETTTYLKRPAIEGLQPHLLAEFGDEIKADRVKQMTGRMVKQVMESLGYRLEQIDVSIRRKDLYKTAARYAKPEEQQ</sequence>
<evidence type="ECO:0000313" key="1">
    <source>
        <dbReference type="EMBL" id="WWM65989.1"/>
    </source>
</evidence>
<dbReference type="EMBL" id="CP145723">
    <property type="protein sequence ID" value="WWM65989.1"/>
    <property type="molecule type" value="Genomic_DNA"/>
</dbReference>
<accession>A0ABZ2FPM5</accession>
<dbReference type="RefSeq" id="WP_338545199.1">
    <property type="nucleotide sequence ID" value="NZ_CP145723.1"/>
</dbReference>
<protein>
    <submittedName>
        <fullName evidence="1">Uncharacterized protein</fullName>
    </submittedName>
</protein>
<reference evidence="1 2" key="1">
    <citation type="submission" date="2024-02" db="EMBL/GenBank/DDBJ databases">
        <title>The whole genome sequence of Pseudomonas benzopyrenica MLY92.</title>
        <authorList>
            <person name="Liu Y."/>
        </authorList>
    </citation>
    <scope>NUCLEOTIDE SEQUENCE [LARGE SCALE GENOMIC DNA]</scope>
    <source>
        <strain evidence="1 2">MLY92</strain>
    </source>
</reference>